<gene>
    <name evidence="1" type="ORF">H0921_04130</name>
</gene>
<dbReference type="RefSeq" id="WP_194536778.1">
    <property type="nucleotide sequence ID" value="NZ_JACEFB010000002.1"/>
</dbReference>
<dbReference type="Proteomes" id="UP000542342">
    <property type="component" value="Unassembled WGS sequence"/>
</dbReference>
<name>A0A7V9AAT5_9BACT</name>
<reference evidence="1 2" key="1">
    <citation type="submission" date="2020-07" db="EMBL/GenBank/DDBJ databases">
        <title>Thermogemmata thermophila gen. nov., sp. nov., a novel moderate thermophilic planctomycete from a Kamchatka hot spring.</title>
        <authorList>
            <person name="Elcheninov A.G."/>
            <person name="Podosokorskaya O.A."/>
            <person name="Kovaleva O.L."/>
            <person name="Novikov A."/>
            <person name="Bonch-Osmolovskaya E.A."/>
            <person name="Toshchakov S.V."/>
            <person name="Kublanov I.V."/>
        </authorList>
    </citation>
    <scope>NUCLEOTIDE SEQUENCE [LARGE SCALE GENOMIC DNA]</scope>
    <source>
        <strain evidence="1 2">2918</strain>
    </source>
</reference>
<protein>
    <submittedName>
        <fullName evidence="1">Uncharacterized protein</fullName>
    </submittedName>
</protein>
<dbReference type="EMBL" id="JACEFB010000002">
    <property type="protein sequence ID" value="MBA2225348.1"/>
    <property type="molecule type" value="Genomic_DNA"/>
</dbReference>
<comment type="caution">
    <text evidence="1">The sequence shown here is derived from an EMBL/GenBank/DDBJ whole genome shotgun (WGS) entry which is preliminary data.</text>
</comment>
<accession>A0A7V9AAT5</accession>
<dbReference type="AlphaFoldDB" id="A0A7V9AAT5"/>
<evidence type="ECO:0000313" key="2">
    <source>
        <dbReference type="Proteomes" id="UP000542342"/>
    </source>
</evidence>
<keyword evidence="2" id="KW-1185">Reference proteome</keyword>
<proteinExistence type="predicted"/>
<organism evidence="1 2">
    <name type="scientific">Thermogemmata fonticola</name>
    <dbReference type="NCBI Taxonomy" id="2755323"/>
    <lineage>
        <taxon>Bacteria</taxon>
        <taxon>Pseudomonadati</taxon>
        <taxon>Planctomycetota</taxon>
        <taxon>Planctomycetia</taxon>
        <taxon>Gemmatales</taxon>
        <taxon>Gemmataceae</taxon>
        <taxon>Thermogemmata</taxon>
    </lineage>
</organism>
<sequence length="281" mass="32340">MNSKTGILDRSRVYFSPWVGILWLALPFGEAKAEDEKRIRPNVLHPAAFPRAALELDRNSVDVGLVLPLGNAAPPQAIGQNRHYMILFGGQAIPFRPRTAHTWAIFAKASRQADGTLAVEWFTISWLPAEGPVRPLRLWPQPGKNYTLEETMQRAAEQKDRISMWGPYEISALRYELARQWFFQLNSGQVRYRVLDTLWYNPRIAHCVHAVTYADPDLYRRIQPVVRVGEPGTSRLAMMYVRAGAFLQPEITHDWLIPVIGLDRYPFVRRLPGERIPREFR</sequence>
<evidence type="ECO:0000313" key="1">
    <source>
        <dbReference type="EMBL" id="MBA2225348.1"/>
    </source>
</evidence>